<dbReference type="InterPro" id="IPR043428">
    <property type="entry name" value="LivM-like"/>
</dbReference>
<dbReference type="GO" id="GO:0005886">
    <property type="term" value="C:plasma membrane"/>
    <property type="evidence" value="ECO:0007669"/>
    <property type="project" value="UniProtKB-SubCell"/>
</dbReference>
<dbReference type="GO" id="GO:0015658">
    <property type="term" value="F:branched-chain amino acid transmembrane transporter activity"/>
    <property type="evidence" value="ECO:0007669"/>
    <property type="project" value="InterPro"/>
</dbReference>
<dbReference type="KEGG" id="htl:HPTL_0052"/>
<evidence type="ECO:0000313" key="8">
    <source>
        <dbReference type="Proteomes" id="UP000262004"/>
    </source>
</evidence>
<dbReference type="OrthoDB" id="9034298at2"/>
<keyword evidence="3 6" id="KW-0812">Transmembrane</keyword>
<dbReference type="EMBL" id="AP018558">
    <property type="protein sequence ID" value="BBD76322.1"/>
    <property type="molecule type" value="Genomic_DNA"/>
</dbReference>
<dbReference type="Proteomes" id="UP000262004">
    <property type="component" value="Chromosome"/>
</dbReference>
<feature type="transmembrane region" description="Helical" evidence="6">
    <location>
        <begin position="21"/>
        <end position="39"/>
    </location>
</feature>
<dbReference type="CDD" id="cd06581">
    <property type="entry name" value="TM_PBP1_LivM_like"/>
    <property type="match status" value="1"/>
</dbReference>
<evidence type="ECO:0000256" key="4">
    <source>
        <dbReference type="ARBA" id="ARBA00022989"/>
    </source>
</evidence>
<feature type="transmembrane region" description="Helical" evidence="6">
    <location>
        <begin position="294"/>
        <end position="311"/>
    </location>
</feature>
<feature type="transmembrane region" description="Helical" evidence="6">
    <location>
        <begin position="171"/>
        <end position="191"/>
    </location>
</feature>
<evidence type="ECO:0000256" key="1">
    <source>
        <dbReference type="ARBA" id="ARBA00004651"/>
    </source>
</evidence>
<evidence type="ECO:0000256" key="6">
    <source>
        <dbReference type="SAM" id="Phobius"/>
    </source>
</evidence>
<dbReference type="Pfam" id="PF02653">
    <property type="entry name" value="BPD_transp_2"/>
    <property type="match status" value="1"/>
</dbReference>
<keyword evidence="5 6" id="KW-0472">Membrane</keyword>
<dbReference type="PANTHER" id="PTHR30482">
    <property type="entry name" value="HIGH-AFFINITY BRANCHED-CHAIN AMINO ACID TRANSPORT SYSTEM PERMEASE"/>
    <property type="match status" value="1"/>
</dbReference>
<organism evidence="7 8">
    <name type="scientific">Hydrogenophilus thermoluteolus</name>
    <name type="common">Pseudomonas hydrogenothermophila</name>
    <dbReference type="NCBI Taxonomy" id="297"/>
    <lineage>
        <taxon>Bacteria</taxon>
        <taxon>Pseudomonadati</taxon>
        <taxon>Pseudomonadota</taxon>
        <taxon>Hydrogenophilia</taxon>
        <taxon>Hydrogenophilales</taxon>
        <taxon>Hydrogenophilaceae</taxon>
        <taxon>Hydrogenophilus</taxon>
    </lineage>
</organism>
<comment type="subcellular location">
    <subcellularLocation>
        <location evidence="1">Cell membrane</location>
        <topology evidence="1">Multi-pass membrane protein</topology>
    </subcellularLocation>
</comment>
<feature type="transmembrane region" description="Helical" evidence="6">
    <location>
        <begin position="255"/>
        <end position="282"/>
    </location>
</feature>
<accession>A0A2Z6DV68</accession>
<protein>
    <submittedName>
        <fullName evidence="7">ABC transporter permease protein</fullName>
    </submittedName>
</protein>
<dbReference type="InterPro" id="IPR001851">
    <property type="entry name" value="ABC_transp_permease"/>
</dbReference>
<feature type="transmembrane region" description="Helical" evidence="6">
    <location>
        <begin position="83"/>
        <end position="112"/>
    </location>
</feature>
<feature type="transmembrane region" description="Helical" evidence="6">
    <location>
        <begin position="45"/>
        <end position="71"/>
    </location>
</feature>
<sequence>MEKTDVTAAKYRVASPKIGPAVVVGTLLLWVGLFTLPWWSGFATIRLVTEFLCILTLAQMWNLLAGYGGLLSMGQQAFVGIGAYSLVVFGLFLGVSVFWIVPIAGLVALILAVPTGLVAFRLRGAYFAIGTWVLAEVYRLVIMNLPQMRGGSGLSIAPILSRYPISDRFSWTFWIALALCTVSVLGTYALLRSRWGLALTAVRDSEIASESLGVSVPSIKWAVYLIAAGVTAMAGALLFTTKLRVSPDAAFSMEWTILMVFAVMIGGIGTLEGPIIGALLYFVLRETLSGWGTYYWILLGLLTIVVILWAPKGLWGLMTQRWPVQGFPVRRIVEKNPQSR</sequence>
<feature type="transmembrane region" description="Helical" evidence="6">
    <location>
        <begin position="221"/>
        <end position="243"/>
    </location>
</feature>
<keyword evidence="4 6" id="KW-1133">Transmembrane helix</keyword>
<evidence type="ECO:0000256" key="2">
    <source>
        <dbReference type="ARBA" id="ARBA00022475"/>
    </source>
</evidence>
<dbReference type="PANTHER" id="PTHR30482:SF17">
    <property type="entry name" value="ABC TRANSPORTER ATP-BINDING PROTEIN"/>
    <property type="match status" value="1"/>
</dbReference>
<keyword evidence="2" id="KW-1003">Cell membrane</keyword>
<evidence type="ECO:0000313" key="7">
    <source>
        <dbReference type="EMBL" id="BBD76322.1"/>
    </source>
</evidence>
<feature type="transmembrane region" description="Helical" evidence="6">
    <location>
        <begin position="124"/>
        <end position="142"/>
    </location>
</feature>
<evidence type="ECO:0000256" key="5">
    <source>
        <dbReference type="ARBA" id="ARBA00023136"/>
    </source>
</evidence>
<reference evidence="7 8" key="1">
    <citation type="submission" date="2018-04" db="EMBL/GenBank/DDBJ databases">
        <title>Complete genome sequence of Hydrogenophilus thermoluteolus TH-1.</title>
        <authorList>
            <person name="Arai H."/>
        </authorList>
    </citation>
    <scope>NUCLEOTIDE SEQUENCE [LARGE SCALE GENOMIC DNA]</scope>
    <source>
        <strain evidence="7 8">TH-1</strain>
    </source>
</reference>
<evidence type="ECO:0000256" key="3">
    <source>
        <dbReference type="ARBA" id="ARBA00022692"/>
    </source>
</evidence>
<name>A0A2Z6DV68_HYDTE</name>
<dbReference type="AlphaFoldDB" id="A0A2Z6DV68"/>
<keyword evidence="8" id="KW-1185">Reference proteome</keyword>
<proteinExistence type="predicted"/>
<gene>
    <name evidence="7" type="ORF">HPTL_0052</name>
</gene>